<dbReference type="AlphaFoldDB" id="A0A1W1D9P1"/>
<protein>
    <submittedName>
        <fullName evidence="1">Uncharacterized protein</fullName>
    </submittedName>
</protein>
<evidence type="ECO:0000313" key="1">
    <source>
        <dbReference type="EMBL" id="SFV77331.1"/>
    </source>
</evidence>
<reference evidence="1" key="1">
    <citation type="submission" date="2016-10" db="EMBL/GenBank/DDBJ databases">
        <authorList>
            <person name="de Groot N.N."/>
        </authorList>
    </citation>
    <scope>NUCLEOTIDE SEQUENCE</scope>
</reference>
<dbReference type="EMBL" id="FPHQ01000179">
    <property type="protein sequence ID" value="SFV77331.1"/>
    <property type="molecule type" value="Genomic_DNA"/>
</dbReference>
<gene>
    <name evidence="1" type="ORF">MNB_SUP05-10-527</name>
</gene>
<accession>A0A1W1D9P1</accession>
<proteinExistence type="predicted"/>
<sequence>MTNLIELSHMIHACDGYFQLDWNKQDFEDITEYLNSEFFKLDN</sequence>
<name>A0A1W1D9P1_9ZZZZ</name>
<organism evidence="1">
    <name type="scientific">hydrothermal vent metagenome</name>
    <dbReference type="NCBI Taxonomy" id="652676"/>
    <lineage>
        <taxon>unclassified sequences</taxon>
        <taxon>metagenomes</taxon>
        <taxon>ecological metagenomes</taxon>
    </lineage>
</organism>